<dbReference type="AlphaFoldDB" id="A0AA37UH37"/>
<dbReference type="GO" id="GO:0016887">
    <property type="term" value="F:ATP hydrolysis activity"/>
    <property type="evidence" value="ECO:0007669"/>
    <property type="project" value="InterPro"/>
</dbReference>
<accession>A0AA37UH37</accession>
<dbReference type="Pfam" id="PF00005">
    <property type="entry name" value="ABC_tran"/>
    <property type="match status" value="1"/>
</dbReference>
<reference evidence="5" key="1">
    <citation type="journal article" date="2014" name="Int. J. Syst. Evol. Microbiol.">
        <title>Complete genome sequence of Corynebacterium casei LMG S-19264T (=DSM 44701T), isolated from a smear-ripened cheese.</title>
        <authorList>
            <consortium name="US DOE Joint Genome Institute (JGI-PGF)"/>
            <person name="Walter F."/>
            <person name="Albersmeier A."/>
            <person name="Kalinowski J."/>
            <person name="Ruckert C."/>
        </authorList>
    </citation>
    <scope>NUCLEOTIDE SEQUENCE</scope>
    <source>
        <strain evidence="5">NBRC 112290</strain>
    </source>
</reference>
<dbReference type="PANTHER" id="PTHR42788">
    <property type="entry name" value="TAURINE IMPORT ATP-BINDING PROTEIN-RELATED"/>
    <property type="match status" value="1"/>
</dbReference>
<evidence type="ECO:0000259" key="4">
    <source>
        <dbReference type="PROSITE" id="PS50893"/>
    </source>
</evidence>
<keyword evidence="1" id="KW-0813">Transport</keyword>
<dbReference type="Gene3D" id="3.40.50.300">
    <property type="entry name" value="P-loop containing nucleotide triphosphate hydrolases"/>
    <property type="match status" value="1"/>
</dbReference>
<keyword evidence="3 5" id="KW-0067">ATP-binding</keyword>
<dbReference type="RefSeq" id="WP_284249129.1">
    <property type="nucleotide sequence ID" value="NZ_BSUM01000001.1"/>
</dbReference>
<dbReference type="PROSITE" id="PS00211">
    <property type="entry name" value="ABC_TRANSPORTER_1"/>
    <property type="match status" value="1"/>
</dbReference>
<dbReference type="CDD" id="cd03293">
    <property type="entry name" value="ABC_NrtD_SsuB_transporters"/>
    <property type="match status" value="1"/>
</dbReference>
<dbReference type="SUPFAM" id="SSF52540">
    <property type="entry name" value="P-loop containing nucleoside triphosphate hydrolases"/>
    <property type="match status" value="1"/>
</dbReference>
<dbReference type="InterPro" id="IPR003439">
    <property type="entry name" value="ABC_transporter-like_ATP-bd"/>
</dbReference>
<comment type="caution">
    <text evidence="5">The sequence shown here is derived from an EMBL/GenBank/DDBJ whole genome shotgun (WGS) entry which is preliminary data.</text>
</comment>
<evidence type="ECO:0000256" key="1">
    <source>
        <dbReference type="ARBA" id="ARBA00022448"/>
    </source>
</evidence>
<evidence type="ECO:0000256" key="3">
    <source>
        <dbReference type="ARBA" id="ARBA00022840"/>
    </source>
</evidence>
<reference evidence="5" key="2">
    <citation type="submission" date="2023-02" db="EMBL/GenBank/DDBJ databases">
        <authorList>
            <person name="Sun Q."/>
            <person name="Mori K."/>
        </authorList>
    </citation>
    <scope>NUCLEOTIDE SEQUENCE</scope>
    <source>
        <strain evidence="5">NBRC 112290</strain>
    </source>
</reference>
<sequence length="265" mass="29713">MTARRAPAIELVDVVKDYTVDGVTTRALDRVSLTVGESEFVSLIGPSGCGKTTLLKIIDGLVTADSGAVLVQDREVAGPGPERAFVFQSFALLPWRTVRENIEFGLQVRRVPAAQRREVSDRYLEMVGLTGFADRYPDQLSGGMQQRVGLARALAVDPQILLMDEPFGALDAQTRHLLQSDLESIWEAGKKSVVFVTHDMDEAVFLSDRIVIMSPRPGEIHEIIDVDLPRPRTEEMRHDPRFTELSSYIWEQLRTMIVRQPVDKR</sequence>
<keyword evidence="2" id="KW-0547">Nucleotide-binding</keyword>
<dbReference type="SMART" id="SM00382">
    <property type="entry name" value="AAA"/>
    <property type="match status" value="1"/>
</dbReference>
<dbReference type="GO" id="GO:0005524">
    <property type="term" value="F:ATP binding"/>
    <property type="evidence" value="ECO:0007669"/>
    <property type="project" value="UniProtKB-KW"/>
</dbReference>
<organism evidence="5 6">
    <name type="scientific">Litorihabitans aurantiacus</name>
    <dbReference type="NCBI Taxonomy" id="1930061"/>
    <lineage>
        <taxon>Bacteria</taxon>
        <taxon>Bacillati</taxon>
        <taxon>Actinomycetota</taxon>
        <taxon>Actinomycetes</taxon>
        <taxon>Micrococcales</taxon>
        <taxon>Beutenbergiaceae</taxon>
        <taxon>Litorihabitans</taxon>
    </lineage>
</organism>
<evidence type="ECO:0000256" key="2">
    <source>
        <dbReference type="ARBA" id="ARBA00022741"/>
    </source>
</evidence>
<proteinExistence type="predicted"/>
<evidence type="ECO:0000313" key="6">
    <source>
        <dbReference type="Proteomes" id="UP001157161"/>
    </source>
</evidence>
<feature type="domain" description="ABC transporter" evidence="4">
    <location>
        <begin position="9"/>
        <end position="240"/>
    </location>
</feature>
<dbReference type="InterPro" id="IPR017871">
    <property type="entry name" value="ABC_transporter-like_CS"/>
</dbReference>
<protein>
    <submittedName>
        <fullName evidence="5">ATP-binding protein</fullName>
    </submittedName>
</protein>
<evidence type="ECO:0000313" key="5">
    <source>
        <dbReference type="EMBL" id="GMA30498.1"/>
    </source>
</evidence>
<dbReference type="InterPro" id="IPR050166">
    <property type="entry name" value="ABC_transporter_ATP-bind"/>
</dbReference>
<dbReference type="InterPro" id="IPR003593">
    <property type="entry name" value="AAA+_ATPase"/>
</dbReference>
<dbReference type="EMBL" id="BSUM01000001">
    <property type="protein sequence ID" value="GMA30498.1"/>
    <property type="molecule type" value="Genomic_DNA"/>
</dbReference>
<dbReference type="Proteomes" id="UP001157161">
    <property type="component" value="Unassembled WGS sequence"/>
</dbReference>
<dbReference type="InterPro" id="IPR027417">
    <property type="entry name" value="P-loop_NTPase"/>
</dbReference>
<dbReference type="PANTHER" id="PTHR42788:SF13">
    <property type="entry name" value="ALIPHATIC SULFONATES IMPORT ATP-BINDING PROTEIN SSUB"/>
    <property type="match status" value="1"/>
</dbReference>
<gene>
    <name evidence="5" type="ORF">GCM10025875_04900</name>
</gene>
<dbReference type="PROSITE" id="PS50893">
    <property type="entry name" value="ABC_TRANSPORTER_2"/>
    <property type="match status" value="1"/>
</dbReference>
<keyword evidence="6" id="KW-1185">Reference proteome</keyword>
<name>A0AA37UH37_9MICO</name>